<dbReference type="GO" id="GO:0004829">
    <property type="term" value="F:threonine-tRNA ligase activity"/>
    <property type="evidence" value="ECO:0007669"/>
    <property type="project" value="TreeGrafter"/>
</dbReference>
<dbReference type="Pfam" id="PF02824">
    <property type="entry name" value="TGS"/>
    <property type="match status" value="1"/>
</dbReference>
<dbReference type="CDD" id="cd01667">
    <property type="entry name" value="TGS_ThrRS"/>
    <property type="match status" value="1"/>
</dbReference>
<comment type="caution">
    <text evidence="3">The sequence shown here is derived from an EMBL/GenBank/DDBJ whole genome shotgun (WGS) entry which is preliminary data.</text>
</comment>
<dbReference type="Gene3D" id="3.10.20.30">
    <property type="match status" value="1"/>
</dbReference>
<dbReference type="InterPro" id="IPR018163">
    <property type="entry name" value="Thr/Ala-tRNA-synth_IIc_edit"/>
</dbReference>
<keyword evidence="1" id="KW-0648">Protein biosynthesis</keyword>
<dbReference type="SUPFAM" id="SSF55186">
    <property type="entry name" value="ThrRS/AlaRS common domain"/>
    <property type="match status" value="1"/>
</dbReference>
<protein>
    <submittedName>
        <fullName evidence="3">TGS domain protein</fullName>
    </submittedName>
</protein>
<sequence length="136" mass="14835">MSKLQIILKDGAIREVEPGTTLMQLAESISRGLAKSALVAKLDGQVVDLAYRLNKGGKVEFLTFEDEEGKGALRHSASHILAQAVKRLYGDVKLGIGPAIATGFYYDFDTTHTFTPDDLEKIQDVNGKDCEGRYAC</sequence>
<dbReference type="GO" id="GO:0000166">
    <property type="term" value="F:nucleotide binding"/>
    <property type="evidence" value="ECO:0007669"/>
    <property type="project" value="InterPro"/>
</dbReference>
<dbReference type="InterPro" id="IPR004095">
    <property type="entry name" value="TGS"/>
</dbReference>
<proteinExistence type="predicted"/>
<evidence type="ECO:0000259" key="2">
    <source>
        <dbReference type="PROSITE" id="PS51880"/>
    </source>
</evidence>
<keyword evidence="4" id="KW-1185">Reference proteome</keyword>
<reference evidence="3 4" key="1">
    <citation type="submission" date="2007-01" db="EMBL/GenBank/DDBJ databases">
        <title>Annotation of the draft genome assembly of Thermosinus carboxydivorans Nor1.</title>
        <authorList>
            <consortium name="US DOE Joint Genome Institute (JGI-ORNL)"/>
            <person name="Larimer F."/>
            <person name="Land M."/>
            <person name="Hauser L."/>
        </authorList>
    </citation>
    <scope>NUCLEOTIDE SEQUENCE [LARGE SCALE GENOMIC DNA]</scope>
    <source>
        <strain evidence="3 4">Nor1</strain>
    </source>
</reference>
<dbReference type="InterPro" id="IPR012675">
    <property type="entry name" value="Beta-grasp_dom_sf"/>
</dbReference>
<evidence type="ECO:0000313" key="4">
    <source>
        <dbReference type="Proteomes" id="UP000005139"/>
    </source>
</evidence>
<gene>
    <name evidence="3" type="ORF">TcarDRAFT_0306</name>
</gene>
<dbReference type="SUPFAM" id="SSF81271">
    <property type="entry name" value="TGS-like"/>
    <property type="match status" value="1"/>
</dbReference>
<dbReference type="AlphaFoldDB" id="A1HTC7"/>
<dbReference type="PANTHER" id="PTHR11451">
    <property type="entry name" value="THREONINE-TRNA LIGASE"/>
    <property type="match status" value="1"/>
</dbReference>
<evidence type="ECO:0000256" key="1">
    <source>
        <dbReference type="ARBA" id="ARBA00022917"/>
    </source>
</evidence>
<dbReference type="GO" id="GO:0006435">
    <property type="term" value="P:threonyl-tRNA aminoacylation"/>
    <property type="evidence" value="ECO:0007669"/>
    <property type="project" value="TreeGrafter"/>
</dbReference>
<dbReference type="eggNOG" id="COG0441">
    <property type="taxonomic scope" value="Bacteria"/>
</dbReference>
<dbReference type="PROSITE" id="PS51880">
    <property type="entry name" value="TGS"/>
    <property type="match status" value="1"/>
</dbReference>
<dbReference type="EMBL" id="AAWL01000023">
    <property type="protein sequence ID" value="EAX46740.1"/>
    <property type="molecule type" value="Genomic_DNA"/>
</dbReference>
<name>A1HTC7_9FIRM</name>
<dbReference type="Proteomes" id="UP000005139">
    <property type="component" value="Unassembled WGS sequence"/>
</dbReference>
<feature type="domain" description="TGS" evidence="2">
    <location>
        <begin position="1"/>
        <end position="63"/>
    </location>
</feature>
<organism evidence="3 4">
    <name type="scientific">Thermosinus carboxydivorans Nor1</name>
    <dbReference type="NCBI Taxonomy" id="401526"/>
    <lineage>
        <taxon>Bacteria</taxon>
        <taxon>Bacillati</taxon>
        <taxon>Bacillota</taxon>
        <taxon>Negativicutes</taxon>
        <taxon>Selenomonadales</taxon>
        <taxon>Sporomusaceae</taxon>
        <taxon>Thermosinus</taxon>
    </lineage>
</organism>
<dbReference type="PANTHER" id="PTHR11451:SF44">
    <property type="entry name" value="THREONINE--TRNA LIGASE, CHLOROPLASTIC_MITOCHONDRIAL 2"/>
    <property type="match status" value="1"/>
</dbReference>
<dbReference type="Gene3D" id="3.30.980.10">
    <property type="entry name" value="Threonyl-trna Synthetase, Chain A, domain 2"/>
    <property type="match status" value="1"/>
</dbReference>
<dbReference type="InterPro" id="IPR012676">
    <property type="entry name" value="TGS-like"/>
</dbReference>
<accession>A1HTC7</accession>
<evidence type="ECO:0000313" key="3">
    <source>
        <dbReference type="EMBL" id="EAX46740.1"/>
    </source>
</evidence>
<reference evidence="3 4" key="2">
    <citation type="submission" date="2007-01" db="EMBL/GenBank/DDBJ databases">
        <title>Sequencing of the draft genome and assembly of Thermosinus carboxydivorans Nor1.</title>
        <authorList>
            <consortium name="US DOE Joint Genome Institute (JGI-PGF)"/>
            <person name="Copeland A."/>
            <person name="Lucas S."/>
            <person name="Lapidus A."/>
            <person name="Barry K."/>
            <person name="Glavina del Rio T."/>
            <person name="Dalin E."/>
            <person name="Tice H."/>
            <person name="Bruce D."/>
            <person name="Pitluck S."/>
            <person name="Richardson P."/>
        </authorList>
    </citation>
    <scope>NUCLEOTIDE SEQUENCE [LARGE SCALE GENOMIC DNA]</scope>
    <source>
        <strain evidence="3 4">Nor1</strain>
    </source>
</reference>